<accession>A0A0K9XHC3</accession>
<keyword evidence="2" id="KW-1185">Reference proteome</keyword>
<protein>
    <recommendedName>
        <fullName evidence="3">SdpA family antimicrobial peptide system protein</fullName>
    </recommendedName>
</protein>
<dbReference type="Proteomes" id="UP000037288">
    <property type="component" value="Unassembled WGS sequence"/>
</dbReference>
<gene>
    <name evidence="1" type="ORF">AC230_09120</name>
</gene>
<dbReference type="PATRIC" id="fig|1678637.3.peg.1972"/>
<evidence type="ECO:0000313" key="1">
    <source>
        <dbReference type="EMBL" id="KNB52794.1"/>
    </source>
</evidence>
<dbReference type="NCBIfam" id="TIGR04034">
    <property type="entry name" value="export_SdpA"/>
    <property type="match status" value="1"/>
</dbReference>
<dbReference type="Pfam" id="PF17418">
    <property type="entry name" value="SdpA"/>
    <property type="match status" value="1"/>
</dbReference>
<proteinExistence type="predicted"/>
<dbReference type="EMBL" id="LFXA01000004">
    <property type="protein sequence ID" value="KNB52794.1"/>
    <property type="molecule type" value="Genomic_DNA"/>
</dbReference>
<evidence type="ECO:0000313" key="2">
    <source>
        <dbReference type="Proteomes" id="UP000037288"/>
    </source>
</evidence>
<sequence length="173" mass="18773">MTVVAAVWALIAVYVAQSYVPANVVHLPGQGGAKKAANAVAPQGWAFFTKSAKDIELAPYRFRNGRWESAARTPHARPSNAFGLDRASRSQGIELAWLVAGPGIKWTDCTDSSDPADCLAHTPVSGRMTNDQPSPLLCGRAAVVQMRPIPWAWRDLMPEPYMPEKAAVWEVSC</sequence>
<reference evidence="2" key="1">
    <citation type="submission" date="2015-07" db="EMBL/GenBank/DDBJ databases">
        <title>Draft genome sequence of Streptomyces sp. CMAA 1322, a bacterium isolated from Caatinga biome, from dry forest semiarid of Brazil.</title>
        <authorList>
            <person name="Santos S.N."/>
            <person name="Gacesa R."/>
            <person name="Taketani R.G."/>
            <person name="Long P.F."/>
            <person name="Melo I.S."/>
        </authorList>
    </citation>
    <scope>NUCLEOTIDE SEQUENCE [LARGE SCALE GENOMIC DNA]</scope>
    <source>
        <strain evidence="2">CMAA 1322</strain>
    </source>
</reference>
<name>A0A0K9XHC3_9ACTN</name>
<dbReference type="AlphaFoldDB" id="A0A0K9XHC3"/>
<comment type="caution">
    <text evidence="1">The sequence shown here is derived from an EMBL/GenBank/DDBJ whole genome shotgun (WGS) entry which is preliminary data.</text>
</comment>
<dbReference type="InterPro" id="IPR023902">
    <property type="entry name" value="Sporulation_SdpA"/>
</dbReference>
<organism evidence="1 2">
    <name type="scientific">Streptomyces caatingaensis</name>
    <dbReference type="NCBI Taxonomy" id="1678637"/>
    <lineage>
        <taxon>Bacteria</taxon>
        <taxon>Bacillati</taxon>
        <taxon>Actinomycetota</taxon>
        <taxon>Actinomycetes</taxon>
        <taxon>Kitasatosporales</taxon>
        <taxon>Streptomycetaceae</taxon>
        <taxon>Streptomyces</taxon>
    </lineage>
</organism>
<evidence type="ECO:0008006" key="3">
    <source>
        <dbReference type="Google" id="ProtNLM"/>
    </source>
</evidence>